<dbReference type="SUPFAM" id="SSF81273">
    <property type="entry name" value="H-NS histone-like proteins"/>
    <property type="match status" value="1"/>
</dbReference>
<dbReference type="AlphaFoldDB" id="A0A158BEV4"/>
<comment type="similarity">
    <text evidence="2">Belongs to the histone-like protein H-NS family.</text>
</comment>
<dbReference type="InterPro" id="IPR027444">
    <property type="entry name" value="H-NS_C_dom"/>
</dbReference>
<dbReference type="PANTHER" id="PTHR38097:SF2">
    <property type="entry name" value="DNA-BINDING PROTEIN STPA"/>
    <property type="match status" value="1"/>
</dbReference>
<dbReference type="PANTHER" id="PTHR38097">
    <property type="match status" value="1"/>
</dbReference>
<evidence type="ECO:0000256" key="3">
    <source>
        <dbReference type="ARBA" id="ARBA00022490"/>
    </source>
</evidence>
<keyword evidence="9" id="KW-1185">Reference proteome</keyword>
<organism evidence="8 9">
    <name type="scientific">Caballeronia calidae</name>
    <dbReference type="NCBI Taxonomy" id="1777139"/>
    <lineage>
        <taxon>Bacteria</taxon>
        <taxon>Pseudomonadati</taxon>
        <taxon>Pseudomonadota</taxon>
        <taxon>Betaproteobacteria</taxon>
        <taxon>Burkholderiales</taxon>
        <taxon>Burkholderiaceae</taxon>
        <taxon>Caballeronia</taxon>
    </lineage>
</organism>
<dbReference type="GO" id="GO:0003677">
    <property type="term" value="F:DNA binding"/>
    <property type="evidence" value="ECO:0007669"/>
    <property type="project" value="UniProtKB-KW"/>
</dbReference>
<comment type="subcellular location">
    <subcellularLocation>
        <location evidence="1">Cytoplasm</location>
        <location evidence="1">Nucleoid</location>
    </subcellularLocation>
</comment>
<dbReference type="Gene3D" id="4.10.430.30">
    <property type="match status" value="1"/>
</dbReference>
<protein>
    <submittedName>
        <fullName evidence="8">Histone family protein nucleoid-structuring protein H-NS</fullName>
    </submittedName>
</protein>
<accession>A0A158BEV4</accession>
<evidence type="ECO:0000313" key="9">
    <source>
        <dbReference type="Proteomes" id="UP000071859"/>
    </source>
</evidence>
<evidence type="ECO:0000256" key="4">
    <source>
        <dbReference type="ARBA" id="ARBA00023125"/>
    </source>
</evidence>
<keyword evidence="5" id="KW-0175">Coiled coil</keyword>
<keyword evidence="4" id="KW-0238">DNA-binding</keyword>
<dbReference type="Pfam" id="PF00816">
    <property type="entry name" value="Histone_HNS"/>
    <property type="match status" value="1"/>
</dbReference>
<gene>
    <name evidence="8" type="ORF">AWB78_02592</name>
</gene>
<dbReference type="OrthoDB" id="5297879at2"/>
<dbReference type="EMBL" id="FCOX02000011">
    <property type="protein sequence ID" value="SAK68563.1"/>
    <property type="molecule type" value="Genomic_DNA"/>
</dbReference>
<feature type="compositionally biased region" description="Low complexity" evidence="6">
    <location>
        <begin position="119"/>
        <end position="128"/>
    </location>
</feature>
<feature type="region of interest" description="Disordered" evidence="6">
    <location>
        <begin position="53"/>
        <end position="102"/>
    </location>
</feature>
<keyword evidence="3" id="KW-0963">Cytoplasm</keyword>
<feature type="region of interest" description="Disordered" evidence="6">
    <location>
        <begin position="119"/>
        <end position="177"/>
    </location>
</feature>
<evidence type="ECO:0000256" key="6">
    <source>
        <dbReference type="SAM" id="MobiDB-lite"/>
    </source>
</evidence>
<evidence type="ECO:0000256" key="2">
    <source>
        <dbReference type="ARBA" id="ARBA00010610"/>
    </source>
</evidence>
<proteinExistence type="inferred from homology"/>
<comment type="caution">
    <text evidence="8">The sequence shown here is derived from an EMBL/GenBank/DDBJ whole genome shotgun (WGS) entry which is preliminary data.</text>
</comment>
<evidence type="ECO:0000259" key="7">
    <source>
        <dbReference type="Pfam" id="PF00816"/>
    </source>
</evidence>
<dbReference type="GO" id="GO:0009295">
    <property type="term" value="C:nucleoid"/>
    <property type="evidence" value="ECO:0007669"/>
    <property type="project" value="UniProtKB-SubCell"/>
</dbReference>
<feature type="compositionally biased region" description="Basic residues" evidence="6">
    <location>
        <begin position="147"/>
        <end position="177"/>
    </location>
</feature>
<sequence>MATLEQLESQIQKLQRRADALRERKSAEAIAKIRAMMDEYGLTTADLAKAGLGAAKKRGRPPGSKNAGGSGKGATGSRLPPKYRDPVSGATWSGHARPPAWIKDAPDRSAYLIDAADGAATAKSGAAKKGARRGRAASASRAAGAKRATRSAAKKSSKRVGRAAARKTARKHAPAAA</sequence>
<evidence type="ECO:0000256" key="5">
    <source>
        <dbReference type="SAM" id="Coils"/>
    </source>
</evidence>
<feature type="coiled-coil region" evidence="5">
    <location>
        <begin position="4"/>
        <end position="31"/>
    </location>
</feature>
<evidence type="ECO:0000313" key="8">
    <source>
        <dbReference type="EMBL" id="SAK68563.1"/>
    </source>
</evidence>
<reference evidence="8" key="1">
    <citation type="submission" date="2016-01" db="EMBL/GenBank/DDBJ databases">
        <authorList>
            <person name="Peeters C."/>
        </authorList>
    </citation>
    <scope>NUCLEOTIDE SEQUENCE</scope>
    <source>
        <strain evidence="8">LMG 29321</strain>
    </source>
</reference>
<evidence type="ECO:0000256" key="1">
    <source>
        <dbReference type="ARBA" id="ARBA00004453"/>
    </source>
</evidence>
<dbReference type="Proteomes" id="UP000071859">
    <property type="component" value="Unassembled WGS sequence"/>
</dbReference>
<feature type="domain" description="DNA-binding protein H-NS-like C-terminal" evidence="7">
    <location>
        <begin position="81"/>
        <end position="105"/>
    </location>
</feature>
<name>A0A158BEV4_9BURK</name>
<feature type="compositionally biased region" description="Low complexity" evidence="6">
    <location>
        <begin position="136"/>
        <end position="146"/>
    </location>
</feature>